<comment type="cofactor">
    <cofactor evidence="1 9">
        <name>FAD</name>
        <dbReference type="ChEBI" id="CHEBI:57692"/>
    </cofactor>
</comment>
<dbReference type="GO" id="GO:0016614">
    <property type="term" value="F:oxidoreductase activity, acting on CH-OH group of donors"/>
    <property type="evidence" value="ECO:0007669"/>
    <property type="project" value="InterPro"/>
</dbReference>
<feature type="active site" description="Proton donor" evidence="8">
    <location>
        <position position="533"/>
    </location>
</feature>
<dbReference type="PANTHER" id="PTHR11552">
    <property type="entry name" value="GLUCOSE-METHANOL-CHOLINE GMC OXIDOREDUCTASE"/>
    <property type="match status" value="1"/>
</dbReference>
<accession>A0AAD7CCP3</accession>
<evidence type="ECO:0000256" key="1">
    <source>
        <dbReference type="ARBA" id="ARBA00001974"/>
    </source>
</evidence>
<sequence>MLAPALTILSFAAVSFGKLYERVADLPTLQYDFVIVGGGTSGNALASRLTENKNIAVLVLEAGPNPGGDLNVAVPFFSNGVSANNTIYSWNYTTIPQVGANGAAYPFSRGYMLGGCSAHNGLAYTRGSAADYNRYATITGDQGWSWNSVLPYFKKSEKLVPPADNHDTTNQVTPSVHGTSGPIQVSLSGYAWTEWQGHVLQTTKELPNDFPFNQDYNSGKPLGIGYMQSTIGGGQRSSSVTGYLNSTVLARSNLHILLHAQVSKLVNPVASRVVPTQPTAFGGVQFKFGGSLYVASASKEIILSAGPIGTPNILMHSGVGDSVALKQLGITVVRDLPSVGKNASEHPYTGLNWSVNSTQTVERMFTNPDLYNSAFAQWNKSHTGPFTDAGPGTMLAWLRLPKNSTTLKAYPDPTPDSTSPHFEILFQPTGTDIYGPGPYAPAVSFTMALVSPASRGSVTLNSNDPFAAPTIDLGFFTNPFDAAALAEGLKLVTKITSAPNWKGYLVTPSLDITTLSDADLVAHVRSVSGPGYHLVGTAGMSPIGAQYGVVDPNLKVKGIYGLRVVDVSVVPIVPAAHTQAVAYVVAERAADLIKQQWNL</sequence>
<feature type="active site" description="Proton acceptor" evidence="8">
    <location>
        <position position="577"/>
    </location>
</feature>
<reference evidence="12" key="1">
    <citation type="submission" date="2023-03" db="EMBL/GenBank/DDBJ databases">
        <title>Massive genome expansion in bonnet fungi (Mycena s.s.) driven by repeated elements and novel gene families across ecological guilds.</title>
        <authorList>
            <consortium name="Lawrence Berkeley National Laboratory"/>
            <person name="Harder C.B."/>
            <person name="Miyauchi S."/>
            <person name="Viragh M."/>
            <person name="Kuo A."/>
            <person name="Thoen E."/>
            <person name="Andreopoulos B."/>
            <person name="Lu D."/>
            <person name="Skrede I."/>
            <person name="Drula E."/>
            <person name="Henrissat B."/>
            <person name="Morin E."/>
            <person name="Kohler A."/>
            <person name="Barry K."/>
            <person name="LaButti K."/>
            <person name="Morin E."/>
            <person name="Salamov A."/>
            <person name="Lipzen A."/>
            <person name="Mereny Z."/>
            <person name="Hegedus B."/>
            <person name="Baldrian P."/>
            <person name="Stursova M."/>
            <person name="Weitz H."/>
            <person name="Taylor A."/>
            <person name="Grigoriev I.V."/>
            <person name="Nagy L.G."/>
            <person name="Martin F."/>
            <person name="Kauserud H."/>
        </authorList>
    </citation>
    <scope>NUCLEOTIDE SEQUENCE</scope>
    <source>
        <strain evidence="12">9284</strain>
    </source>
</reference>
<evidence type="ECO:0000256" key="2">
    <source>
        <dbReference type="ARBA" id="ARBA00010790"/>
    </source>
</evidence>
<keyword evidence="5 9" id="KW-0274">FAD</keyword>
<dbReference type="SUPFAM" id="SSF54373">
    <property type="entry name" value="FAD-linked reductases, C-terminal domain"/>
    <property type="match status" value="1"/>
</dbReference>
<keyword evidence="4 10" id="KW-0732">Signal</keyword>
<keyword evidence="7" id="KW-0325">Glycoprotein</keyword>
<dbReference type="InterPro" id="IPR007867">
    <property type="entry name" value="GMC_OxRtase_C"/>
</dbReference>
<dbReference type="Gene3D" id="3.50.50.60">
    <property type="entry name" value="FAD/NAD(P)-binding domain"/>
    <property type="match status" value="1"/>
</dbReference>
<evidence type="ECO:0000256" key="3">
    <source>
        <dbReference type="ARBA" id="ARBA00022630"/>
    </source>
</evidence>
<feature type="domain" description="Glucose-methanol-choline oxidoreductase N-terminal" evidence="11">
    <location>
        <begin position="306"/>
        <end position="320"/>
    </location>
</feature>
<dbReference type="PROSITE" id="PS00624">
    <property type="entry name" value="GMC_OXRED_2"/>
    <property type="match status" value="1"/>
</dbReference>
<evidence type="ECO:0000256" key="8">
    <source>
        <dbReference type="PIRSR" id="PIRSR000137-1"/>
    </source>
</evidence>
<feature type="signal peptide" evidence="10">
    <location>
        <begin position="1"/>
        <end position="17"/>
    </location>
</feature>
<feature type="binding site" evidence="9">
    <location>
        <begin position="40"/>
        <end position="41"/>
    </location>
    <ligand>
        <name>FAD</name>
        <dbReference type="ChEBI" id="CHEBI:57692"/>
    </ligand>
</feature>
<gene>
    <name evidence="12" type="ORF">FB45DRAFT_784888</name>
</gene>
<keyword evidence="3" id="KW-0285">Flavoprotein</keyword>
<dbReference type="Proteomes" id="UP001221142">
    <property type="component" value="Unassembled WGS sequence"/>
</dbReference>
<feature type="binding site" evidence="9">
    <location>
        <position position="262"/>
    </location>
    <ligand>
        <name>FAD</name>
        <dbReference type="ChEBI" id="CHEBI:57692"/>
    </ligand>
</feature>
<evidence type="ECO:0000313" key="13">
    <source>
        <dbReference type="Proteomes" id="UP001221142"/>
    </source>
</evidence>
<dbReference type="PIRSF" id="PIRSF000137">
    <property type="entry name" value="Alcohol_oxidase"/>
    <property type="match status" value="1"/>
</dbReference>
<dbReference type="InterPro" id="IPR036188">
    <property type="entry name" value="FAD/NAD-bd_sf"/>
</dbReference>
<name>A0AAD7CCP3_9AGAR</name>
<dbReference type="SUPFAM" id="SSF51905">
    <property type="entry name" value="FAD/NAD(P)-binding domain"/>
    <property type="match status" value="1"/>
</dbReference>
<evidence type="ECO:0000256" key="4">
    <source>
        <dbReference type="ARBA" id="ARBA00022729"/>
    </source>
</evidence>
<dbReference type="Gene3D" id="3.30.560.10">
    <property type="entry name" value="Glucose Oxidase, domain 3"/>
    <property type="match status" value="1"/>
</dbReference>
<dbReference type="Pfam" id="PF05199">
    <property type="entry name" value="GMC_oxred_C"/>
    <property type="match status" value="1"/>
</dbReference>
<comment type="similarity">
    <text evidence="2">Belongs to the GMC oxidoreductase family.</text>
</comment>
<proteinExistence type="inferred from homology"/>
<protein>
    <submittedName>
        <fullName evidence="12">Pyranose dehydrogenase</fullName>
    </submittedName>
</protein>
<dbReference type="EMBL" id="JARKIF010000003">
    <property type="protein sequence ID" value="KAJ7644893.1"/>
    <property type="molecule type" value="Genomic_DNA"/>
</dbReference>
<evidence type="ECO:0000256" key="6">
    <source>
        <dbReference type="ARBA" id="ARBA00023002"/>
    </source>
</evidence>
<dbReference type="InterPro" id="IPR000172">
    <property type="entry name" value="GMC_OxRdtase_N"/>
</dbReference>
<evidence type="ECO:0000259" key="11">
    <source>
        <dbReference type="PROSITE" id="PS00624"/>
    </source>
</evidence>
<dbReference type="Pfam" id="PF00732">
    <property type="entry name" value="GMC_oxred_N"/>
    <property type="match status" value="1"/>
</dbReference>
<dbReference type="AlphaFoldDB" id="A0AAD7CCP3"/>
<evidence type="ECO:0000256" key="7">
    <source>
        <dbReference type="ARBA" id="ARBA00023180"/>
    </source>
</evidence>
<dbReference type="GO" id="GO:0050660">
    <property type="term" value="F:flavin adenine dinucleotide binding"/>
    <property type="evidence" value="ECO:0007669"/>
    <property type="project" value="InterPro"/>
</dbReference>
<evidence type="ECO:0000313" key="12">
    <source>
        <dbReference type="EMBL" id="KAJ7644893.1"/>
    </source>
</evidence>
<keyword evidence="13" id="KW-1185">Reference proteome</keyword>
<evidence type="ECO:0000256" key="9">
    <source>
        <dbReference type="PIRSR" id="PIRSR000137-2"/>
    </source>
</evidence>
<comment type="caution">
    <text evidence="12">The sequence shown here is derived from an EMBL/GenBank/DDBJ whole genome shotgun (WGS) entry which is preliminary data.</text>
</comment>
<organism evidence="12 13">
    <name type="scientific">Roridomyces roridus</name>
    <dbReference type="NCBI Taxonomy" id="1738132"/>
    <lineage>
        <taxon>Eukaryota</taxon>
        <taxon>Fungi</taxon>
        <taxon>Dikarya</taxon>
        <taxon>Basidiomycota</taxon>
        <taxon>Agaricomycotina</taxon>
        <taxon>Agaricomycetes</taxon>
        <taxon>Agaricomycetidae</taxon>
        <taxon>Agaricales</taxon>
        <taxon>Marasmiineae</taxon>
        <taxon>Mycenaceae</taxon>
        <taxon>Roridomyces</taxon>
    </lineage>
</organism>
<dbReference type="InterPro" id="IPR012132">
    <property type="entry name" value="GMC_OxRdtase"/>
</dbReference>
<keyword evidence="6" id="KW-0560">Oxidoreductase</keyword>
<feature type="chain" id="PRO_5042220497" evidence="10">
    <location>
        <begin position="18"/>
        <end position="599"/>
    </location>
</feature>
<dbReference type="PANTHER" id="PTHR11552:SF201">
    <property type="entry name" value="GLUCOSE-METHANOL-CHOLINE OXIDOREDUCTASE N-TERMINAL DOMAIN-CONTAINING PROTEIN"/>
    <property type="match status" value="1"/>
</dbReference>
<evidence type="ECO:0000256" key="10">
    <source>
        <dbReference type="SAM" id="SignalP"/>
    </source>
</evidence>
<evidence type="ECO:0000256" key="5">
    <source>
        <dbReference type="ARBA" id="ARBA00022827"/>
    </source>
</evidence>